<organism evidence="1">
    <name type="scientific">candidate division CPR1 bacterium ADurb.Bin160</name>
    <dbReference type="NCBI Taxonomy" id="1852826"/>
    <lineage>
        <taxon>Bacteria</taxon>
        <taxon>candidate division CPR1</taxon>
    </lineage>
</organism>
<evidence type="ECO:0000313" key="1">
    <source>
        <dbReference type="EMBL" id="OQB41797.1"/>
    </source>
</evidence>
<dbReference type="Proteomes" id="UP000485621">
    <property type="component" value="Unassembled WGS sequence"/>
</dbReference>
<sequence>MEQMPVGLHLMANKWEEDDLFVVGREIERLY</sequence>
<comment type="caution">
    <text evidence="1">The sequence shown here is derived from an EMBL/GenBank/DDBJ whole genome shotgun (WGS) entry which is preliminary data.</text>
</comment>
<gene>
    <name evidence="1" type="ORF">BWY04_00590</name>
</gene>
<accession>A0A1V5ZNJ4</accession>
<name>A0A1V5ZNJ4_9BACT</name>
<dbReference type="AlphaFoldDB" id="A0A1V5ZNJ4"/>
<protein>
    <submittedName>
        <fullName evidence="1">Uncharacterized protein</fullName>
    </submittedName>
</protein>
<proteinExistence type="predicted"/>
<dbReference type="EMBL" id="MWDB01000010">
    <property type="protein sequence ID" value="OQB41797.1"/>
    <property type="molecule type" value="Genomic_DNA"/>
</dbReference>
<reference evidence="1" key="1">
    <citation type="submission" date="2017-02" db="EMBL/GenBank/DDBJ databases">
        <title>Delving into the versatile metabolic prowess of the omnipresent phylum Bacteroidetes.</title>
        <authorList>
            <person name="Nobu M.K."/>
            <person name="Mei R."/>
            <person name="Narihiro T."/>
            <person name="Kuroda K."/>
            <person name="Liu W.-T."/>
        </authorList>
    </citation>
    <scope>NUCLEOTIDE SEQUENCE</scope>
    <source>
        <strain evidence="1">ADurb.Bin160</strain>
    </source>
</reference>